<evidence type="ECO:0000256" key="3">
    <source>
        <dbReference type="ARBA" id="ARBA00022723"/>
    </source>
</evidence>
<sequence length="215" mass="24693">MAQIFSRYAAFYARLVLLALLVMVISSVFAWRALTSERHAVDETVDQPVPFSHKHHVDDVGLDCRYCHTTVERAARAGIPPVATCMTCHSQLFTDQPMLQPLLKAWRDGTPIAWQRVNQLPDFVYFDHSIHVAKGIGCSSCHGRVDQMPLMRRTQTLSMKWCLDCHRHPEAYVRPRERIYDMSWQPGDQRALGEALVGAYRIDRKKLTDCSLCHR</sequence>
<dbReference type="Gene3D" id="3.90.10.10">
    <property type="entry name" value="Cytochrome C3"/>
    <property type="match status" value="2"/>
</dbReference>
<dbReference type="Pfam" id="PF14522">
    <property type="entry name" value="Cytochrome_C7"/>
    <property type="match status" value="1"/>
</dbReference>
<accession>A0A328P7B2</accession>
<evidence type="ECO:0000256" key="5">
    <source>
        <dbReference type="ARBA" id="ARBA00023004"/>
    </source>
</evidence>
<feature type="domain" description="Class III cytochrome C" evidence="6">
    <location>
        <begin position="44"/>
        <end position="92"/>
    </location>
</feature>
<proteinExistence type="predicted"/>
<evidence type="ECO:0000256" key="1">
    <source>
        <dbReference type="ARBA" id="ARBA00022448"/>
    </source>
</evidence>
<dbReference type="InterPro" id="IPR029467">
    <property type="entry name" value="Cyt_c7-like"/>
</dbReference>
<keyword evidence="1" id="KW-0813">Transport</keyword>
<reference evidence="8 9" key="1">
    <citation type="journal article" date="2018" name="Genet. Mol. Biol.">
        <title>The genome sequence of Dyella jiangningensis FCAV SCS01 from a lignocellulose-decomposing microbial consortium metagenome reveals potential for biotechnological applications.</title>
        <authorList>
            <person name="Desiderato J.G."/>
            <person name="Alvarenga D.O."/>
            <person name="Constancio M.T.L."/>
            <person name="Alves L.M.C."/>
            <person name="Varani A.M."/>
        </authorList>
    </citation>
    <scope>NUCLEOTIDE SEQUENCE [LARGE SCALE GENOMIC DNA]</scope>
    <source>
        <strain evidence="8 9">FCAV SCS01</strain>
    </source>
</reference>
<evidence type="ECO:0000313" key="9">
    <source>
        <dbReference type="Proteomes" id="UP000248926"/>
    </source>
</evidence>
<comment type="caution">
    <text evidence="8">The sequence shown here is derived from an EMBL/GenBank/DDBJ whole genome shotgun (WGS) entry which is preliminary data.</text>
</comment>
<evidence type="ECO:0000313" key="8">
    <source>
        <dbReference type="EMBL" id="RAO76174.1"/>
    </source>
</evidence>
<dbReference type="AlphaFoldDB" id="A0A328P7B2"/>
<keyword evidence="2" id="KW-0349">Heme</keyword>
<dbReference type="GO" id="GO:0046872">
    <property type="term" value="F:metal ion binding"/>
    <property type="evidence" value="ECO:0007669"/>
    <property type="project" value="UniProtKB-KW"/>
</dbReference>
<dbReference type="CDD" id="cd08168">
    <property type="entry name" value="Cytochrom_C3"/>
    <property type="match status" value="1"/>
</dbReference>
<feature type="domain" description="Cytochrome c7-like" evidence="7">
    <location>
        <begin position="124"/>
        <end position="215"/>
    </location>
</feature>
<dbReference type="InterPro" id="IPR020942">
    <property type="entry name" value="Cyt_c_III_dom"/>
</dbReference>
<dbReference type="PANTHER" id="PTHR39425:SF1">
    <property type="entry name" value="CYTOCHROME C7-LIKE DOMAIN-CONTAINING PROTEIN"/>
    <property type="match status" value="1"/>
</dbReference>
<keyword evidence="3" id="KW-0479">Metal-binding</keyword>
<keyword evidence="9" id="KW-1185">Reference proteome</keyword>
<evidence type="ECO:0000256" key="2">
    <source>
        <dbReference type="ARBA" id="ARBA00022617"/>
    </source>
</evidence>
<dbReference type="SUPFAM" id="SSF48695">
    <property type="entry name" value="Multiheme cytochromes"/>
    <property type="match status" value="1"/>
</dbReference>
<dbReference type="GO" id="GO:0020037">
    <property type="term" value="F:heme binding"/>
    <property type="evidence" value="ECO:0007669"/>
    <property type="project" value="InterPro"/>
</dbReference>
<dbReference type="OrthoDB" id="9814800at2"/>
<dbReference type="PANTHER" id="PTHR39425">
    <property type="entry name" value="LIPOPROTEIN CYTOCHROME C"/>
    <property type="match status" value="1"/>
</dbReference>
<keyword evidence="4" id="KW-0249">Electron transport</keyword>
<dbReference type="InterPro" id="IPR036280">
    <property type="entry name" value="Multihaem_cyt_sf"/>
</dbReference>
<evidence type="ECO:0000256" key="4">
    <source>
        <dbReference type="ARBA" id="ARBA00022982"/>
    </source>
</evidence>
<gene>
    <name evidence="8" type="ORF">CA260_10770</name>
</gene>
<dbReference type="GO" id="GO:0009055">
    <property type="term" value="F:electron transfer activity"/>
    <property type="evidence" value="ECO:0007669"/>
    <property type="project" value="InterPro"/>
</dbReference>
<dbReference type="Proteomes" id="UP000248926">
    <property type="component" value="Unassembled WGS sequence"/>
</dbReference>
<dbReference type="RefSeq" id="WP_111983121.1">
    <property type="nucleotide sequence ID" value="NZ_NFZS01000002.1"/>
</dbReference>
<dbReference type="Pfam" id="PF02085">
    <property type="entry name" value="Cytochrom_CIII"/>
    <property type="match status" value="1"/>
</dbReference>
<protein>
    <submittedName>
        <fullName evidence="8">Cytochrome C</fullName>
    </submittedName>
</protein>
<organism evidence="8 9">
    <name type="scientific">Dyella jiangningensis</name>
    <dbReference type="NCBI Taxonomy" id="1379159"/>
    <lineage>
        <taxon>Bacteria</taxon>
        <taxon>Pseudomonadati</taxon>
        <taxon>Pseudomonadota</taxon>
        <taxon>Gammaproteobacteria</taxon>
        <taxon>Lysobacterales</taxon>
        <taxon>Rhodanobacteraceae</taxon>
        <taxon>Dyella</taxon>
    </lineage>
</organism>
<keyword evidence="5" id="KW-0408">Iron</keyword>
<name>A0A328P7B2_9GAMM</name>
<dbReference type="EMBL" id="NFZS01000002">
    <property type="protein sequence ID" value="RAO76174.1"/>
    <property type="molecule type" value="Genomic_DNA"/>
</dbReference>
<evidence type="ECO:0000259" key="7">
    <source>
        <dbReference type="Pfam" id="PF14522"/>
    </source>
</evidence>
<evidence type="ECO:0000259" key="6">
    <source>
        <dbReference type="Pfam" id="PF02085"/>
    </source>
</evidence>